<organism evidence="9 10">
    <name type="scientific">Burkholderia pyrrocinia</name>
    <name type="common">Pseudomonas pyrrocinia</name>
    <dbReference type="NCBI Taxonomy" id="60550"/>
    <lineage>
        <taxon>Bacteria</taxon>
        <taxon>Pseudomonadati</taxon>
        <taxon>Pseudomonadota</taxon>
        <taxon>Betaproteobacteria</taxon>
        <taxon>Burkholderiales</taxon>
        <taxon>Burkholderiaceae</taxon>
        <taxon>Burkholderia</taxon>
        <taxon>Burkholderia cepacia complex</taxon>
    </lineage>
</organism>
<feature type="transmembrane region" description="Helical" evidence="7">
    <location>
        <begin position="368"/>
        <end position="387"/>
    </location>
</feature>
<name>A0A2Z5NBJ9_BURPY</name>
<feature type="transmembrane region" description="Helical" evidence="7">
    <location>
        <begin position="38"/>
        <end position="60"/>
    </location>
</feature>
<gene>
    <name evidence="9" type="ORF">CUJ89_35955</name>
</gene>
<dbReference type="InterPro" id="IPR011701">
    <property type="entry name" value="MFS"/>
</dbReference>
<proteinExistence type="predicted"/>
<evidence type="ECO:0000313" key="10">
    <source>
        <dbReference type="Proteomes" id="UP000253104"/>
    </source>
</evidence>
<feature type="transmembrane region" description="Helical" evidence="7">
    <location>
        <begin position="333"/>
        <end position="356"/>
    </location>
</feature>
<dbReference type="Proteomes" id="UP000253104">
    <property type="component" value="Chromosome mHSR5_C"/>
</dbReference>
<evidence type="ECO:0000259" key="8">
    <source>
        <dbReference type="PROSITE" id="PS50850"/>
    </source>
</evidence>
<feature type="transmembrane region" description="Helical" evidence="7">
    <location>
        <begin position="69"/>
        <end position="88"/>
    </location>
</feature>
<feature type="transmembrane region" description="Helical" evidence="7">
    <location>
        <begin position="242"/>
        <end position="268"/>
    </location>
</feature>
<dbReference type="PANTHER" id="PTHR43124">
    <property type="entry name" value="PURINE EFFLUX PUMP PBUE"/>
    <property type="match status" value="1"/>
</dbReference>
<evidence type="ECO:0000313" key="9">
    <source>
        <dbReference type="EMBL" id="AXF26128.1"/>
    </source>
</evidence>
<feature type="transmembrane region" description="Helical" evidence="7">
    <location>
        <begin position="300"/>
        <end position="321"/>
    </location>
</feature>
<feature type="transmembrane region" description="Helical" evidence="7">
    <location>
        <begin position="157"/>
        <end position="178"/>
    </location>
</feature>
<evidence type="ECO:0000256" key="3">
    <source>
        <dbReference type="ARBA" id="ARBA00022692"/>
    </source>
</evidence>
<feature type="domain" description="Major facilitator superfamily (MFS) profile" evidence="8">
    <location>
        <begin position="1"/>
        <end position="392"/>
    </location>
</feature>
<protein>
    <submittedName>
        <fullName evidence="9">MFS transporter</fullName>
    </submittedName>
</protein>
<feature type="transmembrane region" description="Helical" evidence="7">
    <location>
        <begin position="275"/>
        <end position="294"/>
    </location>
</feature>
<dbReference type="Pfam" id="PF07690">
    <property type="entry name" value="MFS_1"/>
    <property type="match status" value="1"/>
</dbReference>
<keyword evidence="4 7" id="KW-1133">Transmembrane helix</keyword>
<feature type="region of interest" description="Disordered" evidence="6">
    <location>
        <begin position="395"/>
        <end position="414"/>
    </location>
</feature>
<dbReference type="InterPro" id="IPR036259">
    <property type="entry name" value="MFS_trans_sf"/>
</dbReference>
<sequence>MNRQLLLCLSRAGTCMGTMAFAGALPVLRSAWHMDAATAGSIQTAFNLSNAFALLVTAWLSDSLGAKRVYLASTWAGAAALMIFAIFARSPHTALPLIVLVGLTQGGAYAPALLLIADLSPAAERGRRMGQILAAASLGYLLSVSLSMWAASTYGAAAGFAICATGALAGAVLGQIGLKGVENRRYHHEPSVSSEPIRWRAVFGPTSLCLLVGYVAHCWELLGSWAWTPTLLATALRPCNLGAMTTSLIVGGTIHLSGMIATGVVGALSDRWGRARVLICVGAMGALCSMLMGWSEQWGAGWVIALVAVGSFFILADSGVLSAAMTDEVPAAYLGRVMGVRSILGFGVGAFAPMTFGATLDWTHRWGWAYMPLAAGGIIASLAALALRKSSQSIDAESNQSQSSIVDKREFERT</sequence>
<comment type="subcellular location">
    <subcellularLocation>
        <location evidence="1">Cell membrane</location>
        <topology evidence="1">Multi-pass membrane protein</topology>
    </subcellularLocation>
</comment>
<evidence type="ECO:0000256" key="6">
    <source>
        <dbReference type="SAM" id="MobiDB-lite"/>
    </source>
</evidence>
<keyword evidence="2" id="KW-1003">Cell membrane</keyword>
<dbReference type="Gene3D" id="1.20.1250.20">
    <property type="entry name" value="MFS general substrate transporter like domains"/>
    <property type="match status" value="1"/>
</dbReference>
<dbReference type="PANTHER" id="PTHR43124:SF3">
    <property type="entry name" value="CHLORAMPHENICOL EFFLUX PUMP RV0191"/>
    <property type="match status" value="1"/>
</dbReference>
<feature type="transmembrane region" description="Helical" evidence="7">
    <location>
        <begin position="129"/>
        <end position="151"/>
    </location>
</feature>
<feature type="transmembrane region" description="Helical" evidence="7">
    <location>
        <begin position="94"/>
        <end position="117"/>
    </location>
</feature>
<evidence type="ECO:0000256" key="1">
    <source>
        <dbReference type="ARBA" id="ARBA00004651"/>
    </source>
</evidence>
<keyword evidence="5 7" id="KW-0472">Membrane</keyword>
<dbReference type="PROSITE" id="PS50850">
    <property type="entry name" value="MFS"/>
    <property type="match status" value="1"/>
</dbReference>
<dbReference type="GO" id="GO:0022857">
    <property type="term" value="F:transmembrane transporter activity"/>
    <property type="evidence" value="ECO:0007669"/>
    <property type="project" value="InterPro"/>
</dbReference>
<dbReference type="AlphaFoldDB" id="A0A2Z5NBJ9"/>
<dbReference type="SUPFAM" id="SSF103473">
    <property type="entry name" value="MFS general substrate transporter"/>
    <property type="match status" value="1"/>
</dbReference>
<dbReference type="EMBL" id="CP024904">
    <property type="protein sequence ID" value="AXF26128.1"/>
    <property type="molecule type" value="Genomic_DNA"/>
</dbReference>
<accession>A0A2Z5NBJ9</accession>
<feature type="compositionally biased region" description="Polar residues" evidence="6">
    <location>
        <begin position="395"/>
        <end position="405"/>
    </location>
</feature>
<evidence type="ECO:0000256" key="5">
    <source>
        <dbReference type="ARBA" id="ARBA00023136"/>
    </source>
</evidence>
<keyword evidence="3 7" id="KW-0812">Transmembrane</keyword>
<dbReference type="OrthoDB" id="9781976at2"/>
<dbReference type="InterPro" id="IPR020846">
    <property type="entry name" value="MFS_dom"/>
</dbReference>
<reference evidence="9 10" key="1">
    <citation type="journal article" date="2018" name="ISME J.">
        <title>Involvement of Burkholderiaceae and sulfurous volatiles in disease-suppressive soils.</title>
        <authorList>
            <person name="Carrion V.J."/>
            <person name="Cordovez V."/>
            <person name="Tyc O."/>
            <person name="Etalo D.W."/>
            <person name="de Bruijn I."/>
            <person name="de Jager V.C."/>
            <person name="Medema M.H."/>
            <person name="Eberl L."/>
            <person name="Raaijmakers J.M."/>
        </authorList>
    </citation>
    <scope>NUCLEOTIDE SEQUENCE [LARGE SCALE GENOMIC DNA]</scope>
    <source>
        <strain evidence="10">mHSR5</strain>
    </source>
</reference>
<dbReference type="GO" id="GO:0005886">
    <property type="term" value="C:plasma membrane"/>
    <property type="evidence" value="ECO:0007669"/>
    <property type="project" value="UniProtKB-SubCell"/>
</dbReference>
<dbReference type="InterPro" id="IPR050189">
    <property type="entry name" value="MFS_Efflux_Transporters"/>
</dbReference>
<evidence type="ECO:0000256" key="2">
    <source>
        <dbReference type="ARBA" id="ARBA00022475"/>
    </source>
</evidence>
<evidence type="ECO:0000256" key="7">
    <source>
        <dbReference type="SAM" id="Phobius"/>
    </source>
</evidence>
<feature type="transmembrane region" description="Helical" evidence="7">
    <location>
        <begin position="199"/>
        <end position="222"/>
    </location>
</feature>
<evidence type="ECO:0000256" key="4">
    <source>
        <dbReference type="ARBA" id="ARBA00022989"/>
    </source>
</evidence>